<comment type="caution">
    <text evidence="3">The sequence shown here is derived from an EMBL/GenBank/DDBJ whole genome shotgun (WGS) entry which is preliminary data.</text>
</comment>
<gene>
    <name evidence="3" type="ORF">EAH82_09865</name>
</gene>
<proteinExistence type="predicted"/>
<keyword evidence="1" id="KW-0472">Membrane</keyword>
<feature type="transmembrane region" description="Helical" evidence="1">
    <location>
        <begin position="20"/>
        <end position="39"/>
    </location>
</feature>
<dbReference type="Proteomes" id="UP000319212">
    <property type="component" value="Unassembled WGS sequence"/>
</dbReference>
<evidence type="ECO:0000313" key="3">
    <source>
        <dbReference type="EMBL" id="TPG29062.1"/>
    </source>
</evidence>
<evidence type="ECO:0000313" key="4">
    <source>
        <dbReference type="Proteomes" id="UP000319212"/>
    </source>
</evidence>
<name>A0A502DXD2_9BURK</name>
<evidence type="ECO:0000256" key="1">
    <source>
        <dbReference type="SAM" id="Phobius"/>
    </source>
</evidence>
<dbReference type="Pfam" id="PF14341">
    <property type="entry name" value="PilX_N"/>
    <property type="match status" value="1"/>
</dbReference>
<keyword evidence="1" id="KW-1133">Transmembrane helix</keyword>
<feature type="domain" description="Type 4 fimbrial biogenesis protein PilX N-terminal" evidence="2">
    <location>
        <begin position="17"/>
        <end position="67"/>
    </location>
</feature>
<dbReference type="RefSeq" id="WP_140841216.1">
    <property type="nucleotide sequence ID" value="NZ_RCZI01000002.1"/>
</dbReference>
<dbReference type="OrthoDB" id="8904156at2"/>
<organism evidence="3 4">
    <name type="scientific">Variovorax guangxiensis</name>
    <dbReference type="NCBI Taxonomy" id="1775474"/>
    <lineage>
        <taxon>Bacteria</taxon>
        <taxon>Pseudomonadati</taxon>
        <taxon>Pseudomonadota</taxon>
        <taxon>Betaproteobacteria</taxon>
        <taxon>Burkholderiales</taxon>
        <taxon>Comamonadaceae</taxon>
        <taxon>Variovorax</taxon>
    </lineage>
</organism>
<dbReference type="InterPro" id="IPR025746">
    <property type="entry name" value="PilX_N_dom"/>
</dbReference>
<protein>
    <submittedName>
        <fullName evidence="3">Pilus assembly protein PilX</fullName>
    </submittedName>
</protein>
<accession>A0A502DXD2</accession>
<sequence length="192" mass="20757">MSARKSSFCRQPKASQRGAALFVAMIMLLLMLLLAVVGMRTITLESRIAGNMLESQRLQETADGSLREGERAIQKYGIPLMQCTTGATSPFSDLKPCFISEARSDTLGLNTNFGVSAQAAGFEKPYGYWYPRLIESTRGCDKGRSATAALEIATTGCTEFYELNAQATSAATAKECGPDALCLRSTVNLFIK</sequence>
<reference evidence="3 4" key="1">
    <citation type="journal article" date="2019" name="Environ. Microbiol.">
        <title>Species interactions and distinct microbial communities in high Arctic permafrost affected cryosols are associated with the CH4 and CO2 gas fluxes.</title>
        <authorList>
            <person name="Altshuler I."/>
            <person name="Hamel J."/>
            <person name="Turney S."/>
            <person name="Magnuson E."/>
            <person name="Levesque R."/>
            <person name="Greer C."/>
            <person name="Whyte L.G."/>
        </authorList>
    </citation>
    <scope>NUCLEOTIDE SEQUENCE [LARGE SCALE GENOMIC DNA]</scope>
    <source>
        <strain evidence="3 4">S06.C</strain>
    </source>
</reference>
<dbReference type="EMBL" id="RCZI01000002">
    <property type="protein sequence ID" value="TPG29062.1"/>
    <property type="molecule type" value="Genomic_DNA"/>
</dbReference>
<dbReference type="AlphaFoldDB" id="A0A502DXD2"/>
<evidence type="ECO:0000259" key="2">
    <source>
        <dbReference type="Pfam" id="PF14341"/>
    </source>
</evidence>
<keyword evidence="1" id="KW-0812">Transmembrane</keyword>